<accession>A0A2N5RVG6</accession>
<evidence type="ECO:0000313" key="3">
    <source>
        <dbReference type="Proteomes" id="UP000235392"/>
    </source>
</evidence>
<sequence>RAPSAWYSHITQNGYHVACLPPASGSQSGGFGPPAGLPERAWNLIDPVGPGKNNPK</sequence>
<proteinExistence type="predicted"/>
<comment type="caution">
    <text evidence="2">The sequence shown here is derived from an EMBL/GenBank/DDBJ whole genome shotgun (WGS) entry which is preliminary data.</text>
</comment>
<feature type="region of interest" description="Disordered" evidence="1">
    <location>
        <begin position="25"/>
        <end position="56"/>
    </location>
</feature>
<protein>
    <submittedName>
        <fullName evidence="2">Uncharacterized protein</fullName>
    </submittedName>
</protein>
<evidence type="ECO:0000256" key="1">
    <source>
        <dbReference type="SAM" id="MobiDB-lite"/>
    </source>
</evidence>
<feature type="non-terminal residue" evidence="2">
    <location>
        <position position="1"/>
    </location>
</feature>
<evidence type="ECO:0000313" key="2">
    <source>
        <dbReference type="EMBL" id="PLW04987.1"/>
    </source>
</evidence>
<dbReference type="EMBL" id="PGCI01001424">
    <property type="protein sequence ID" value="PLW04987.1"/>
    <property type="molecule type" value="Genomic_DNA"/>
</dbReference>
<organism evidence="2 3">
    <name type="scientific">Puccinia coronata f. sp. avenae</name>
    <dbReference type="NCBI Taxonomy" id="200324"/>
    <lineage>
        <taxon>Eukaryota</taxon>
        <taxon>Fungi</taxon>
        <taxon>Dikarya</taxon>
        <taxon>Basidiomycota</taxon>
        <taxon>Pucciniomycotina</taxon>
        <taxon>Pucciniomycetes</taxon>
        <taxon>Pucciniales</taxon>
        <taxon>Pucciniaceae</taxon>
        <taxon>Puccinia</taxon>
    </lineage>
</organism>
<reference evidence="2 3" key="1">
    <citation type="submission" date="2017-11" db="EMBL/GenBank/DDBJ databases">
        <title>De novo assembly and phasing of dikaryotic genomes from two isolates of Puccinia coronata f. sp. avenae, the causal agent of oat crown rust.</title>
        <authorList>
            <person name="Miller M.E."/>
            <person name="Zhang Y."/>
            <person name="Omidvar V."/>
            <person name="Sperschneider J."/>
            <person name="Schwessinger B."/>
            <person name="Raley C."/>
            <person name="Palmer J.M."/>
            <person name="Garnica D."/>
            <person name="Upadhyaya N."/>
            <person name="Rathjen J."/>
            <person name="Taylor J.M."/>
            <person name="Park R.F."/>
            <person name="Dodds P.N."/>
            <person name="Hirsch C.D."/>
            <person name="Kianian S.F."/>
            <person name="Figueroa M."/>
        </authorList>
    </citation>
    <scope>NUCLEOTIDE SEQUENCE [LARGE SCALE GENOMIC DNA]</scope>
    <source>
        <strain evidence="2">12SD80</strain>
    </source>
</reference>
<gene>
    <name evidence="2" type="ORF">PCASD_26821</name>
</gene>
<dbReference type="Proteomes" id="UP000235392">
    <property type="component" value="Unassembled WGS sequence"/>
</dbReference>
<name>A0A2N5RVG6_9BASI</name>
<dbReference type="AlphaFoldDB" id="A0A2N5RVG6"/>